<dbReference type="EMBL" id="GGEC01071529">
    <property type="protein sequence ID" value="MBX52013.1"/>
    <property type="molecule type" value="Transcribed_RNA"/>
</dbReference>
<reference evidence="1" key="1">
    <citation type="submission" date="2018-02" db="EMBL/GenBank/DDBJ databases">
        <title>Rhizophora mucronata_Transcriptome.</title>
        <authorList>
            <person name="Meera S.P."/>
            <person name="Sreeshan A."/>
            <person name="Augustine A."/>
        </authorList>
    </citation>
    <scope>NUCLEOTIDE SEQUENCE</scope>
    <source>
        <tissue evidence="1">Leaf</tissue>
    </source>
</reference>
<organism evidence="1">
    <name type="scientific">Rhizophora mucronata</name>
    <name type="common">Asiatic mangrove</name>
    <dbReference type="NCBI Taxonomy" id="61149"/>
    <lineage>
        <taxon>Eukaryota</taxon>
        <taxon>Viridiplantae</taxon>
        <taxon>Streptophyta</taxon>
        <taxon>Embryophyta</taxon>
        <taxon>Tracheophyta</taxon>
        <taxon>Spermatophyta</taxon>
        <taxon>Magnoliopsida</taxon>
        <taxon>eudicotyledons</taxon>
        <taxon>Gunneridae</taxon>
        <taxon>Pentapetalae</taxon>
        <taxon>rosids</taxon>
        <taxon>fabids</taxon>
        <taxon>Malpighiales</taxon>
        <taxon>Rhizophoraceae</taxon>
        <taxon>Rhizophora</taxon>
    </lineage>
</organism>
<proteinExistence type="predicted"/>
<dbReference type="AlphaFoldDB" id="A0A2P2PBG0"/>
<sequence length="27" mass="3180">MINREEVKYQLTHRKSLALRLIGLLAL</sequence>
<evidence type="ECO:0000313" key="1">
    <source>
        <dbReference type="EMBL" id="MBX52013.1"/>
    </source>
</evidence>
<protein>
    <submittedName>
        <fullName evidence="1">Uncharacterized protein</fullName>
    </submittedName>
</protein>
<name>A0A2P2PBG0_RHIMU</name>
<accession>A0A2P2PBG0</accession>